<name>A0ABX5F4J6_9CHRO</name>
<dbReference type="Gene3D" id="3.40.30.10">
    <property type="entry name" value="Glutaredoxin"/>
    <property type="match status" value="1"/>
</dbReference>
<protein>
    <recommendedName>
        <fullName evidence="4">Thioredoxin domain-containing protein</fullName>
    </recommendedName>
</protein>
<feature type="region of interest" description="Disordered" evidence="1">
    <location>
        <begin position="38"/>
        <end position="58"/>
    </location>
</feature>
<reference evidence="2 3" key="2">
    <citation type="submission" date="2018-03" db="EMBL/GenBank/DDBJ databases">
        <title>The ancient ancestry and fast evolution of plastids.</title>
        <authorList>
            <person name="Moore K.R."/>
            <person name="Magnabosco C."/>
            <person name="Momper L."/>
            <person name="Gold D.A."/>
            <person name="Bosak T."/>
            <person name="Fournier G.P."/>
        </authorList>
    </citation>
    <scope>NUCLEOTIDE SEQUENCE [LARGE SCALE GENOMIC DNA]</scope>
    <source>
        <strain evidence="2 3">CCALA 015</strain>
    </source>
</reference>
<dbReference type="Proteomes" id="UP000238218">
    <property type="component" value="Unassembled WGS sequence"/>
</dbReference>
<comment type="caution">
    <text evidence="2">The sequence shown here is derived from an EMBL/GenBank/DDBJ whole genome shotgun (WGS) entry which is preliminary data.</text>
</comment>
<dbReference type="EMBL" id="PVWP01000011">
    <property type="protein sequence ID" value="PSB36178.1"/>
    <property type="molecule type" value="Genomic_DNA"/>
</dbReference>
<evidence type="ECO:0008006" key="4">
    <source>
        <dbReference type="Google" id="ProtNLM"/>
    </source>
</evidence>
<evidence type="ECO:0000313" key="2">
    <source>
        <dbReference type="EMBL" id="PSB36178.1"/>
    </source>
</evidence>
<organism evidence="2 3">
    <name type="scientific">Aphanothece cf. minutissima CCALA 015</name>
    <dbReference type="NCBI Taxonomy" id="2107695"/>
    <lineage>
        <taxon>Bacteria</taxon>
        <taxon>Bacillati</taxon>
        <taxon>Cyanobacteriota</taxon>
        <taxon>Cyanophyceae</taxon>
        <taxon>Oscillatoriophycideae</taxon>
        <taxon>Chroococcales</taxon>
        <taxon>Aphanothecaceae</taxon>
        <taxon>Aphanothece</taxon>
    </lineage>
</organism>
<sequence length="157" mass="16757">MRTPCPPRSPRRSSAPTLLLLGGLSALAGGLLSFSTPAHGGQAGASTTPTLGEALAPSSGDQLELTEHLRRIGAVFYGAWWCPACFRQKSLFGQQAGDRLPYVECDKTSEGRERCQAAGIKAYPTWVLGSNRVEGVQTLEELKRWSGFRQAPGTGNP</sequence>
<evidence type="ECO:0000256" key="1">
    <source>
        <dbReference type="SAM" id="MobiDB-lite"/>
    </source>
</evidence>
<evidence type="ECO:0000313" key="3">
    <source>
        <dbReference type="Proteomes" id="UP000238218"/>
    </source>
</evidence>
<dbReference type="PANTHER" id="PTHR34573:SF1">
    <property type="entry name" value="VITAMIN K EPOXIDE REDUCTASE DOMAIN-CONTAINING PROTEIN"/>
    <property type="match status" value="1"/>
</dbReference>
<keyword evidence="3" id="KW-1185">Reference proteome</keyword>
<proteinExistence type="predicted"/>
<accession>A0ABX5F4J6</accession>
<dbReference type="SUPFAM" id="SSF52833">
    <property type="entry name" value="Thioredoxin-like"/>
    <property type="match status" value="1"/>
</dbReference>
<dbReference type="PANTHER" id="PTHR34573">
    <property type="entry name" value="VKC DOMAIN-CONTAINING PROTEIN"/>
    <property type="match status" value="1"/>
</dbReference>
<gene>
    <name evidence="2" type="ORF">C7B81_14375</name>
</gene>
<dbReference type="InterPro" id="IPR036249">
    <property type="entry name" value="Thioredoxin-like_sf"/>
</dbReference>
<reference evidence="2 3" key="1">
    <citation type="submission" date="2018-02" db="EMBL/GenBank/DDBJ databases">
        <authorList>
            <person name="Moore K."/>
            <person name="Momper L."/>
        </authorList>
    </citation>
    <scope>NUCLEOTIDE SEQUENCE [LARGE SCALE GENOMIC DNA]</scope>
    <source>
        <strain evidence="2 3">CCALA 015</strain>
    </source>
</reference>